<dbReference type="Pfam" id="PF02348">
    <property type="entry name" value="CTP_transf_3"/>
    <property type="match status" value="1"/>
</dbReference>
<dbReference type="Gene3D" id="3.90.550.10">
    <property type="entry name" value="Spore Coat Polysaccharide Biosynthesis Protein SpsA, Chain A"/>
    <property type="match status" value="1"/>
</dbReference>
<organism evidence="1">
    <name type="scientific">marine metagenome</name>
    <dbReference type="NCBI Taxonomy" id="408172"/>
    <lineage>
        <taxon>unclassified sequences</taxon>
        <taxon>metagenomes</taxon>
        <taxon>ecological metagenomes</taxon>
    </lineage>
</organism>
<dbReference type="GO" id="GO:0008781">
    <property type="term" value="F:N-acylneuraminate cytidylyltransferase activity"/>
    <property type="evidence" value="ECO:0007669"/>
    <property type="project" value="TreeGrafter"/>
</dbReference>
<protein>
    <recommendedName>
        <fullName evidence="2">N-acylneuraminate cytidylyltransferase</fullName>
    </recommendedName>
</protein>
<accession>A0A381ZJS4</accession>
<dbReference type="CDD" id="cd02513">
    <property type="entry name" value="CMP-NeuAc_Synthase"/>
    <property type="match status" value="1"/>
</dbReference>
<dbReference type="InterPro" id="IPR003329">
    <property type="entry name" value="Cytidylyl_trans"/>
</dbReference>
<evidence type="ECO:0008006" key="2">
    <source>
        <dbReference type="Google" id="ProtNLM"/>
    </source>
</evidence>
<evidence type="ECO:0000313" key="1">
    <source>
        <dbReference type="EMBL" id="SVA88997.1"/>
    </source>
</evidence>
<dbReference type="AlphaFoldDB" id="A0A381ZJS4"/>
<gene>
    <name evidence="1" type="ORF">METZ01_LOCUS141851</name>
</gene>
<dbReference type="EMBL" id="UINC01021444">
    <property type="protein sequence ID" value="SVA88997.1"/>
    <property type="molecule type" value="Genomic_DNA"/>
</dbReference>
<dbReference type="InterPro" id="IPR029044">
    <property type="entry name" value="Nucleotide-diphossugar_trans"/>
</dbReference>
<dbReference type="InterPro" id="IPR050793">
    <property type="entry name" value="CMP-NeuNAc_synthase"/>
</dbReference>
<sequence>MKANIYTVIPARGGSKSIPRKNIKLLNGRPLIEYSIDYSKQSQLVSKTIVSTDDMEIASIAKELGAEVPFMRPSILSGDLVPDYPVMFHALEELERIYSEIIDIIVLLRPTSPLRPPNLIEQGIELLQKDQQATSIRAVALVKEHPYRQWGNQKDGYISGFSNKISNKSEPFNLPRQKLPETFFQTGDIEIIRRETLIQGSVSGKRVLPLIIDSEKVYDIDSQDDFELVERNLETPEK</sequence>
<name>A0A381ZJS4_9ZZZZ</name>
<proteinExistence type="predicted"/>
<dbReference type="SUPFAM" id="SSF53448">
    <property type="entry name" value="Nucleotide-diphospho-sugar transferases"/>
    <property type="match status" value="1"/>
</dbReference>
<dbReference type="PANTHER" id="PTHR21485:SF6">
    <property type="entry name" value="N-ACYLNEURAMINATE CYTIDYLYLTRANSFERASE-RELATED"/>
    <property type="match status" value="1"/>
</dbReference>
<reference evidence="1" key="1">
    <citation type="submission" date="2018-05" db="EMBL/GenBank/DDBJ databases">
        <authorList>
            <person name="Lanie J.A."/>
            <person name="Ng W.-L."/>
            <person name="Kazmierczak K.M."/>
            <person name="Andrzejewski T.M."/>
            <person name="Davidsen T.M."/>
            <person name="Wayne K.J."/>
            <person name="Tettelin H."/>
            <person name="Glass J.I."/>
            <person name="Rusch D."/>
            <person name="Podicherti R."/>
            <person name="Tsui H.-C.T."/>
            <person name="Winkler M.E."/>
        </authorList>
    </citation>
    <scope>NUCLEOTIDE SEQUENCE</scope>
</reference>
<dbReference type="PANTHER" id="PTHR21485">
    <property type="entry name" value="HAD SUPERFAMILY MEMBERS CMAS AND KDSC"/>
    <property type="match status" value="1"/>
</dbReference>